<reference evidence="5" key="1">
    <citation type="submission" date="2020-09" db="EMBL/GenBank/DDBJ databases">
        <authorList>
            <person name="Blom J."/>
        </authorList>
    </citation>
    <scope>NUCLEOTIDE SEQUENCE</scope>
    <source>
        <strain evidence="5">No.66</strain>
        <plasmid evidence="5">p3</plasmid>
    </source>
</reference>
<dbReference type="EMBL" id="LR882966">
    <property type="protein sequence ID" value="CAD5984649.1"/>
    <property type="molecule type" value="Genomic_DNA"/>
</dbReference>
<feature type="domain" description="Type I restriction modification DNA specificity" evidence="4">
    <location>
        <begin position="193"/>
        <end position="342"/>
    </location>
</feature>
<dbReference type="CDD" id="cd17246">
    <property type="entry name" value="RMtype1_S_SonII-TRD2-CR2_like"/>
    <property type="match status" value="1"/>
</dbReference>
<dbReference type="InterPro" id="IPR044946">
    <property type="entry name" value="Restrct_endonuc_typeI_TRD_sf"/>
</dbReference>
<protein>
    <submittedName>
        <fullName evidence="5">Type-1 restriction enzyme MjaXP specificity protein</fullName>
    </submittedName>
</protein>
<dbReference type="Pfam" id="PF01420">
    <property type="entry name" value="Methylase_S"/>
    <property type="match status" value="2"/>
</dbReference>
<proteinExistence type="inferred from homology"/>
<dbReference type="GO" id="GO:0003677">
    <property type="term" value="F:DNA binding"/>
    <property type="evidence" value="ECO:0007669"/>
    <property type="project" value="UniProtKB-KW"/>
</dbReference>
<name>A0AAD1Q5U7_PLAAG</name>
<evidence type="ECO:0000313" key="6">
    <source>
        <dbReference type="Proteomes" id="UP001153761"/>
    </source>
</evidence>
<keyword evidence="2" id="KW-0680">Restriction system</keyword>
<evidence type="ECO:0000259" key="4">
    <source>
        <dbReference type="Pfam" id="PF01420"/>
    </source>
</evidence>
<dbReference type="GO" id="GO:0009307">
    <property type="term" value="P:DNA restriction-modification system"/>
    <property type="evidence" value="ECO:0007669"/>
    <property type="project" value="UniProtKB-KW"/>
</dbReference>
<gene>
    <name evidence="5" type="ORF">PANO66_04465</name>
</gene>
<sequence>MNQGNQGIWQDTELGRMLTFQRGFDITKNQFKDGQYPVVFSSGIGGNHHEFKVKGPGVVIGRKGSLGTTFYIEKDFWPTDTTLWIKDFHGNDEKFAYYFLQTLHLEKYDCGSSNPTLNRNHIHTIPVKYPPLPIQRKIADILSAYDELIENNTRQIKILEEMAALIYREWFVNFRFPGHEQVKMVDSQLGCIPEGWEVKHLPAMCSKVIDGTHDSPKSVEEGYYLVTGKHITNGFIDFSKCYFISPEEHQKVMKRSRPEKGDILFSNIGTLGSTVLVDQDFEFSIKNIALFKPKQIIYSGFLYLFFSSKEIFEILNKAASGTSQKFFSLKFLRDFKLVEPPDSLIIKFDNIIRPILTQRSLIHQENQNLRKTRDLLLPKLISGEIDLETLNTPEIELWAA</sequence>
<dbReference type="AlphaFoldDB" id="A0AAD1Q5U7"/>
<dbReference type="SUPFAM" id="SSF116734">
    <property type="entry name" value="DNA methylase specificity domain"/>
    <property type="match status" value="2"/>
</dbReference>
<accession>A0AAD1Q5U7</accession>
<evidence type="ECO:0000256" key="3">
    <source>
        <dbReference type="ARBA" id="ARBA00023125"/>
    </source>
</evidence>
<dbReference type="REBASE" id="642701">
    <property type="entry name" value="S.Pag66ORF4464P"/>
</dbReference>
<keyword evidence="5" id="KW-0614">Plasmid</keyword>
<keyword evidence="3" id="KW-0238">DNA-binding</keyword>
<dbReference type="PANTHER" id="PTHR30408:SF12">
    <property type="entry name" value="TYPE I RESTRICTION ENZYME MJAVIII SPECIFICITY SUBUNIT"/>
    <property type="match status" value="1"/>
</dbReference>
<dbReference type="Proteomes" id="UP001153761">
    <property type="component" value="Plasmid p3"/>
</dbReference>
<dbReference type="RefSeq" id="WP_254032789.1">
    <property type="nucleotide sequence ID" value="NZ_LR882966.1"/>
</dbReference>
<evidence type="ECO:0000256" key="2">
    <source>
        <dbReference type="ARBA" id="ARBA00022747"/>
    </source>
</evidence>
<evidence type="ECO:0000256" key="1">
    <source>
        <dbReference type="ARBA" id="ARBA00010923"/>
    </source>
</evidence>
<dbReference type="Gene3D" id="3.90.220.20">
    <property type="entry name" value="DNA methylase specificity domains"/>
    <property type="match status" value="2"/>
</dbReference>
<organism evidence="5 6">
    <name type="scientific">Planktothrix agardhii</name>
    <name type="common">Oscillatoria agardhii</name>
    <dbReference type="NCBI Taxonomy" id="1160"/>
    <lineage>
        <taxon>Bacteria</taxon>
        <taxon>Bacillati</taxon>
        <taxon>Cyanobacteriota</taxon>
        <taxon>Cyanophyceae</taxon>
        <taxon>Oscillatoriophycideae</taxon>
        <taxon>Oscillatoriales</taxon>
        <taxon>Microcoleaceae</taxon>
        <taxon>Planktothrix</taxon>
    </lineage>
</organism>
<evidence type="ECO:0000313" key="5">
    <source>
        <dbReference type="EMBL" id="CAD5984649.1"/>
    </source>
</evidence>
<feature type="domain" description="Type I restriction modification DNA specificity" evidence="4">
    <location>
        <begin position="9"/>
        <end position="159"/>
    </location>
</feature>
<dbReference type="InterPro" id="IPR000055">
    <property type="entry name" value="Restrct_endonuc_typeI_TRD"/>
</dbReference>
<dbReference type="PANTHER" id="PTHR30408">
    <property type="entry name" value="TYPE-1 RESTRICTION ENZYME ECOKI SPECIFICITY PROTEIN"/>
    <property type="match status" value="1"/>
</dbReference>
<comment type="similarity">
    <text evidence="1">Belongs to the type-I restriction system S methylase family.</text>
</comment>
<dbReference type="CDD" id="cd17267">
    <property type="entry name" value="RMtype1_S_EcoAO83I-TRD1-CR1_like"/>
    <property type="match status" value="1"/>
</dbReference>
<dbReference type="InterPro" id="IPR052021">
    <property type="entry name" value="Type-I_RS_S_subunit"/>
</dbReference>
<geneLocation type="plasmid" evidence="5 6">
    <name>p3</name>
</geneLocation>